<dbReference type="STRING" id="1314776.A0A165WTL8"/>
<dbReference type="AlphaFoldDB" id="A0A165WTL8"/>
<organism evidence="1 2">
    <name type="scientific">Sistotremastrum suecicum HHB10207 ss-3</name>
    <dbReference type="NCBI Taxonomy" id="1314776"/>
    <lineage>
        <taxon>Eukaryota</taxon>
        <taxon>Fungi</taxon>
        <taxon>Dikarya</taxon>
        <taxon>Basidiomycota</taxon>
        <taxon>Agaricomycotina</taxon>
        <taxon>Agaricomycetes</taxon>
        <taxon>Sistotremastrales</taxon>
        <taxon>Sistotremastraceae</taxon>
        <taxon>Sistotremastrum</taxon>
    </lineage>
</organism>
<proteinExistence type="predicted"/>
<feature type="non-terminal residue" evidence="1">
    <location>
        <position position="96"/>
    </location>
</feature>
<sequence length="96" mass="10859">YGRVTQCRTGHAFIGEYYAKFVPSESNECQCGHPHQTRTHILQNCPRHDEYRSILTDFDPEISITRLLNEEKGIAALAEFMRLTGAYTKTGELAGP</sequence>
<dbReference type="OrthoDB" id="3230070at2759"/>
<accession>A0A165WTL8</accession>
<evidence type="ECO:0000313" key="1">
    <source>
        <dbReference type="EMBL" id="KZT31509.1"/>
    </source>
</evidence>
<feature type="non-terminal residue" evidence="1">
    <location>
        <position position="1"/>
    </location>
</feature>
<dbReference type="EMBL" id="KV428551">
    <property type="protein sequence ID" value="KZT31509.1"/>
    <property type="molecule type" value="Genomic_DNA"/>
</dbReference>
<evidence type="ECO:0000313" key="2">
    <source>
        <dbReference type="Proteomes" id="UP000076798"/>
    </source>
</evidence>
<keyword evidence="2" id="KW-1185">Reference proteome</keyword>
<dbReference type="Proteomes" id="UP000076798">
    <property type="component" value="Unassembled WGS sequence"/>
</dbReference>
<gene>
    <name evidence="1" type="ORF">SISSUDRAFT_975845</name>
</gene>
<name>A0A165WTL8_9AGAM</name>
<reference evidence="1 2" key="1">
    <citation type="journal article" date="2016" name="Mol. Biol. Evol.">
        <title>Comparative Genomics of Early-Diverging Mushroom-Forming Fungi Provides Insights into the Origins of Lignocellulose Decay Capabilities.</title>
        <authorList>
            <person name="Nagy L.G."/>
            <person name="Riley R."/>
            <person name="Tritt A."/>
            <person name="Adam C."/>
            <person name="Daum C."/>
            <person name="Floudas D."/>
            <person name="Sun H."/>
            <person name="Yadav J.S."/>
            <person name="Pangilinan J."/>
            <person name="Larsson K.H."/>
            <person name="Matsuura K."/>
            <person name="Barry K."/>
            <person name="Labutti K."/>
            <person name="Kuo R."/>
            <person name="Ohm R.A."/>
            <person name="Bhattacharya S.S."/>
            <person name="Shirouzu T."/>
            <person name="Yoshinaga Y."/>
            <person name="Martin F.M."/>
            <person name="Grigoriev I.V."/>
            <person name="Hibbett D.S."/>
        </authorList>
    </citation>
    <scope>NUCLEOTIDE SEQUENCE [LARGE SCALE GENOMIC DNA]</scope>
    <source>
        <strain evidence="1 2">HHB10207 ss-3</strain>
    </source>
</reference>
<evidence type="ECO:0008006" key="3">
    <source>
        <dbReference type="Google" id="ProtNLM"/>
    </source>
</evidence>
<protein>
    <recommendedName>
        <fullName evidence="3">Reverse transcriptase</fullName>
    </recommendedName>
</protein>